<keyword evidence="13" id="KW-0233">DNA recombination</keyword>
<keyword evidence="21" id="KW-1185">Reference proteome</keyword>
<dbReference type="STRING" id="56216.A0A1A6FV97"/>
<evidence type="ECO:0000256" key="6">
    <source>
        <dbReference type="ARBA" id="ARBA00022618"/>
    </source>
</evidence>
<keyword evidence="8" id="KW-0227">DNA damage</keyword>
<dbReference type="GO" id="GO:0006281">
    <property type="term" value="P:DNA repair"/>
    <property type="evidence" value="ECO:0007669"/>
    <property type="project" value="UniProtKB-KW"/>
</dbReference>
<dbReference type="FunFam" id="3.90.640.10:FF:000020">
    <property type="entry name" value="Actin-related protein 8"/>
    <property type="match status" value="1"/>
</dbReference>
<keyword evidence="5" id="KW-0158">Chromosome</keyword>
<dbReference type="InterPro" id="IPR004000">
    <property type="entry name" value="Actin"/>
</dbReference>
<dbReference type="GO" id="GO:0005524">
    <property type="term" value="F:ATP binding"/>
    <property type="evidence" value="ECO:0007669"/>
    <property type="project" value="UniProtKB-KW"/>
</dbReference>
<dbReference type="GO" id="GO:0005694">
    <property type="term" value="C:chromosome"/>
    <property type="evidence" value="ECO:0007669"/>
    <property type="project" value="UniProtKB-SubCell"/>
</dbReference>
<dbReference type="Pfam" id="PF00022">
    <property type="entry name" value="Actin"/>
    <property type="match status" value="1"/>
</dbReference>
<keyword evidence="10" id="KW-0067">ATP-binding</keyword>
<dbReference type="CDD" id="cd10206">
    <property type="entry name" value="ASKHA_NBD_Arp8-like"/>
    <property type="match status" value="1"/>
</dbReference>
<keyword evidence="7" id="KW-0547">Nucleotide-binding</keyword>
<evidence type="ECO:0000256" key="12">
    <source>
        <dbReference type="ARBA" id="ARBA00023163"/>
    </source>
</evidence>
<sequence>ALYVNPQDCYNIHWPIRRGQLNIHPGPGGSLTAVLADVEVIWSHAIQKCLEIPLKDLKYYRCILLIPDIYNKQHVKELVHMILMKMGFSGIVVHQESVCATFGSGLSSTCVVDVGDQKTSVCCVEDGVSHRNTRLCLAYGGSDVSRCFYWLMQRAGFPYRECQLTNKMDCLLLQHLKETFCHLDQDISGLQDHEFQIRHPDSPALLYQFRLGDEKLQAPMALFYPATFGIVGQKMTTLQHRSQGDPEDPHDEHYLLATQSKQEQVHSSSTSDDTKKKMYSSILVVGGGLMFHKAQEFLQHRILNKMPPSFRRIIENVDVITRPKVRCVMLQVGQYSNQRWLHLTVIHVE</sequence>
<dbReference type="SMART" id="SM00268">
    <property type="entry name" value="ACTIN"/>
    <property type="match status" value="1"/>
</dbReference>
<evidence type="ECO:0000256" key="11">
    <source>
        <dbReference type="ARBA" id="ARBA00023015"/>
    </source>
</evidence>
<evidence type="ECO:0000256" key="8">
    <source>
        <dbReference type="ARBA" id="ARBA00022763"/>
    </source>
</evidence>
<comment type="subunit">
    <text evidence="19">Component of the chromatin remodeling INO80 complex; specifically part of a complex module associated with the DBINO domain of INO80. Exists as monomers and dimers, but the dimer is most probably the biologically relevant form required for stable interactions with histones that exploits the twofold symmetry of the nucleosome core.</text>
</comment>
<organism evidence="20 21">
    <name type="scientific">Neotoma lepida</name>
    <name type="common">Desert woodrat</name>
    <dbReference type="NCBI Taxonomy" id="56216"/>
    <lineage>
        <taxon>Eukaryota</taxon>
        <taxon>Metazoa</taxon>
        <taxon>Chordata</taxon>
        <taxon>Craniata</taxon>
        <taxon>Vertebrata</taxon>
        <taxon>Euteleostomi</taxon>
        <taxon>Mammalia</taxon>
        <taxon>Eutheria</taxon>
        <taxon>Euarchontoglires</taxon>
        <taxon>Glires</taxon>
        <taxon>Rodentia</taxon>
        <taxon>Myomorpha</taxon>
        <taxon>Muroidea</taxon>
        <taxon>Cricetidae</taxon>
        <taxon>Neotominae</taxon>
        <taxon>Neotoma</taxon>
    </lineage>
</organism>
<name>A0A1A6FV97_NEOLE</name>
<keyword evidence="6" id="KW-0132">Cell division</keyword>
<dbReference type="FunFam" id="3.30.420.40:FF:000100">
    <property type="entry name" value="Actin-related protein 8"/>
    <property type="match status" value="1"/>
</dbReference>
<evidence type="ECO:0000313" key="21">
    <source>
        <dbReference type="Proteomes" id="UP000092124"/>
    </source>
</evidence>
<evidence type="ECO:0000256" key="15">
    <source>
        <dbReference type="ARBA" id="ARBA00023242"/>
    </source>
</evidence>
<dbReference type="Gene3D" id="3.90.640.10">
    <property type="entry name" value="Actin, Chain A, domain 4"/>
    <property type="match status" value="1"/>
</dbReference>
<evidence type="ECO:0000256" key="18">
    <source>
        <dbReference type="ARBA" id="ARBA00053143"/>
    </source>
</evidence>
<evidence type="ECO:0000256" key="7">
    <source>
        <dbReference type="ARBA" id="ARBA00022741"/>
    </source>
</evidence>
<keyword evidence="9" id="KW-0498">Mitosis</keyword>
<gene>
    <name evidence="20" type="ORF">A6R68_11392</name>
</gene>
<dbReference type="Proteomes" id="UP000092124">
    <property type="component" value="Unassembled WGS sequence"/>
</dbReference>
<proteinExistence type="inferred from homology"/>
<reference evidence="20 21" key="1">
    <citation type="submission" date="2016-06" db="EMBL/GenBank/DDBJ databases">
        <title>The Draft Genome Sequence and Annotation of the Desert Woodrat Neotoma lepida.</title>
        <authorList>
            <person name="Campbell M."/>
            <person name="Oakeson K.F."/>
            <person name="Yandell M."/>
            <person name="Halpert J.R."/>
            <person name="Dearing D."/>
        </authorList>
    </citation>
    <scope>NUCLEOTIDE SEQUENCE [LARGE SCALE GENOMIC DNA]</scope>
    <source>
        <strain evidence="20">417</strain>
        <tissue evidence="20">Liver</tissue>
    </source>
</reference>
<evidence type="ECO:0000256" key="10">
    <source>
        <dbReference type="ARBA" id="ARBA00022840"/>
    </source>
</evidence>
<dbReference type="EMBL" id="LZPO01117079">
    <property type="protein sequence ID" value="OBS57485.1"/>
    <property type="molecule type" value="Genomic_DNA"/>
</dbReference>
<evidence type="ECO:0000313" key="20">
    <source>
        <dbReference type="EMBL" id="OBS57485.1"/>
    </source>
</evidence>
<dbReference type="AlphaFoldDB" id="A0A1A6FV97"/>
<dbReference type="GO" id="GO:0051301">
    <property type="term" value="P:cell division"/>
    <property type="evidence" value="ECO:0007669"/>
    <property type="project" value="UniProtKB-KW"/>
</dbReference>
<dbReference type="GO" id="GO:0006310">
    <property type="term" value="P:DNA recombination"/>
    <property type="evidence" value="ECO:0007669"/>
    <property type="project" value="UniProtKB-KW"/>
</dbReference>
<evidence type="ECO:0000256" key="2">
    <source>
        <dbReference type="ARBA" id="ARBA00004286"/>
    </source>
</evidence>
<accession>A0A1A6FV97</accession>
<evidence type="ECO:0000256" key="5">
    <source>
        <dbReference type="ARBA" id="ARBA00022454"/>
    </source>
</evidence>
<dbReference type="SUPFAM" id="SSF53067">
    <property type="entry name" value="Actin-like ATPase domain"/>
    <property type="match status" value="2"/>
</dbReference>
<evidence type="ECO:0000256" key="16">
    <source>
        <dbReference type="ARBA" id="ARBA00023306"/>
    </source>
</evidence>
<comment type="similarity">
    <text evidence="3">Belongs to the actin family. ARP8 subfamily.</text>
</comment>
<keyword evidence="15" id="KW-0539">Nucleus</keyword>
<dbReference type="GO" id="GO:0005634">
    <property type="term" value="C:nucleus"/>
    <property type="evidence" value="ECO:0007669"/>
    <property type="project" value="UniProtKB-SubCell"/>
</dbReference>
<evidence type="ECO:0000256" key="13">
    <source>
        <dbReference type="ARBA" id="ARBA00023172"/>
    </source>
</evidence>
<keyword evidence="11" id="KW-0805">Transcription regulation</keyword>
<feature type="non-terminal residue" evidence="20">
    <location>
        <position position="1"/>
    </location>
</feature>
<dbReference type="Gene3D" id="3.30.420.40">
    <property type="match status" value="2"/>
</dbReference>
<feature type="non-terminal residue" evidence="20">
    <location>
        <position position="349"/>
    </location>
</feature>
<evidence type="ECO:0000256" key="4">
    <source>
        <dbReference type="ARBA" id="ARBA00021608"/>
    </source>
</evidence>
<protein>
    <recommendedName>
        <fullName evidence="4">Actin-related protein 8</fullName>
    </recommendedName>
</protein>
<comment type="function">
    <text evidence="18">Proposed core component of the chromatin remodeling INO80 complex which is involved in transcriptional regulation, DNA replication and probably DNA repair. Required for the recruitment of INO80 (and probably the INO80 complex) to sites of DNA damage Strongly prefer nucleosomes and H3-H4 tetramers over H2A-H2B dimers, suggesting it may act as a nucleosome recognition module within the complex.</text>
</comment>
<evidence type="ECO:0000256" key="9">
    <source>
        <dbReference type="ARBA" id="ARBA00022776"/>
    </source>
</evidence>
<evidence type="ECO:0000256" key="3">
    <source>
        <dbReference type="ARBA" id="ARBA00007720"/>
    </source>
</evidence>
<evidence type="ECO:0000256" key="17">
    <source>
        <dbReference type="ARBA" id="ARBA00025560"/>
    </source>
</evidence>
<evidence type="ECO:0000256" key="19">
    <source>
        <dbReference type="ARBA" id="ARBA00063843"/>
    </source>
</evidence>
<dbReference type="OrthoDB" id="5572108at2759"/>
<evidence type="ECO:0000256" key="1">
    <source>
        <dbReference type="ARBA" id="ARBA00004123"/>
    </source>
</evidence>
<keyword evidence="12" id="KW-0804">Transcription</keyword>
<comment type="function">
    <text evidence="17">Plays an important role in the functional organization of mitotic chromosomes. Exhibits low basal ATPase activity, and unable to polymerize.</text>
</comment>
<dbReference type="PANTHER" id="PTHR11937">
    <property type="entry name" value="ACTIN"/>
    <property type="match status" value="1"/>
</dbReference>
<dbReference type="InterPro" id="IPR043129">
    <property type="entry name" value="ATPase_NBD"/>
</dbReference>
<evidence type="ECO:0000256" key="14">
    <source>
        <dbReference type="ARBA" id="ARBA00023204"/>
    </source>
</evidence>
<comment type="subcellular location">
    <subcellularLocation>
        <location evidence="2">Chromosome</location>
    </subcellularLocation>
    <subcellularLocation>
        <location evidence="1">Nucleus</location>
    </subcellularLocation>
</comment>
<keyword evidence="16" id="KW-0131">Cell cycle</keyword>
<keyword evidence="14" id="KW-0234">DNA repair</keyword>
<dbReference type="FunFam" id="3.30.420.40:FF:000121">
    <property type="entry name" value="Actin-related protein 8"/>
    <property type="match status" value="1"/>
</dbReference>
<comment type="caution">
    <text evidence="20">The sequence shown here is derived from an EMBL/GenBank/DDBJ whole genome shotgun (WGS) entry which is preliminary data.</text>
</comment>